<dbReference type="AlphaFoldDB" id="A0AAD8NNI5"/>
<dbReference type="Proteomes" id="UP001229421">
    <property type="component" value="Unassembled WGS sequence"/>
</dbReference>
<proteinExistence type="predicted"/>
<sequence>MGCVNSYSEKECVVFYLRHKICYNWYILTKTHLPTTSLWSVYSKSRNKKETVFYYLVLWSPKKVRSITCLMLLRLNSRPNGFPATASRSVAYPSLF</sequence>
<name>A0AAD8NNI5_TARER</name>
<reference evidence="1" key="1">
    <citation type="journal article" date="2023" name="bioRxiv">
        <title>Improved chromosome-level genome assembly for marigold (Tagetes erecta).</title>
        <authorList>
            <person name="Jiang F."/>
            <person name="Yuan L."/>
            <person name="Wang S."/>
            <person name="Wang H."/>
            <person name="Xu D."/>
            <person name="Wang A."/>
            <person name="Fan W."/>
        </authorList>
    </citation>
    <scope>NUCLEOTIDE SEQUENCE</scope>
    <source>
        <strain evidence="1">WSJ</strain>
        <tissue evidence="1">Leaf</tissue>
    </source>
</reference>
<evidence type="ECO:0000313" key="1">
    <source>
        <dbReference type="EMBL" id="KAK1414901.1"/>
    </source>
</evidence>
<accession>A0AAD8NNI5</accession>
<organism evidence="1 2">
    <name type="scientific">Tagetes erecta</name>
    <name type="common">African marigold</name>
    <dbReference type="NCBI Taxonomy" id="13708"/>
    <lineage>
        <taxon>Eukaryota</taxon>
        <taxon>Viridiplantae</taxon>
        <taxon>Streptophyta</taxon>
        <taxon>Embryophyta</taxon>
        <taxon>Tracheophyta</taxon>
        <taxon>Spermatophyta</taxon>
        <taxon>Magnoliopsida</taxon>
        <taxon>eudicotyledons</taxon>
        <taxon>Gunneridae</taxon>
        <taxon>Pentapetalae</taxon>
        <taxon>asterids</taxon>
        <taxon>campanulids</taxon>
        <taxon>Asterales</taxon>
        <taxon>Asteraceae</taxon>
        <taxon>Asteroideae</taxon>
        <taxon>Heliantheae alliance</taxon>
        <taxon>Tageteae</taxon>
        <taxon>Tagetes</taxon>
    </lineage>
</organism>
<comment type="caution">
    <text evidence="1">The sequence shown here is derived from an EMBL/GenBank/DDBJ whole genome shotgun (WGS) entry which is preliminary data.</text>
</comment>
<gene>
    <name evidence="1" type="ORF">QVD17_30663</name>
</gene>
<keyword evidence="2" id="KW-1185">Reference proteome</keyword>
<protein>
    <submittedName>
        <fullName evidence="1">Uncharacterized protein</fullName>
    </submittedName>
</protein>
<evidence type="ECO:0000313" key="2">
    <source>
        <dbReference type="Proteomes" id="UP001229421"/>
    </source>
</evidence>
<dbReference type="EMBL" id="JAUHHV010000008">
    <property type="protein sequence ID" value="KAK1414901.1"/>
    <property type="molecule type" value="Genomic_DNA"/>
</dbReference>